<gene>
    <name evidence="1" type="ORF">TSARBOMBA_178</name>
</gene>
<accession>A0A0K2D0T3</accession>
<name>A0A0K2D0T3_9CAUD</name>
<sequence length="160" mass="18565">MAETIDITQYDKVPFKLYNTLAEKLQALLNGEVLFIKGFERKDKLNVLIRLVDKKYTVSQISYDVTESKSDERYWLTFNVGLNDLSLFTVFKFEEDVFLKGNKYQVNDKVTYISRDGTKDAAIITEVYQSKADPNKFAYGLSREPGIFYAEEELSSLNYM</sequence>
<evidence type="ECO:0000313" key="1">
    <source>
        <dbReference type="EMBL" id="ALA13211.1"/>
    </source>
</evidence>
<dbReference type="GeneID" id="26633441"/>
<dbReference type="KEGG" id="vg:26633441"/>
<keyword evidence="2" id="KW-1185">Reference proteome</keyword>
<dbReference type="EMBL" id="KT224359">
    <property type="protein sequence ID" value="ALA13211.1"/>
    <property type="molecule type" value="Genomic_DNA"/>
</dbReference>
<protein>
    <submittedName>
        <fullName evidence="1">Uncharacterized protein</fullName>
    </submittedName>
</protein>
<reference evidence="1 2" key="1">
    <citation type="journal article" date="2015" name="Genome Announc.">
        <title>Complete Genome Sequence of Bacillus cereus Group Phage TsarBomba.</title>
        <authorList>
            <person name="Erill I."/>
            <person name="Caruso S.M."/>
        </authorList>
    </citation>
    <scope>NUCLEOTIDE SEQUENCE [LARGE SCALE GENOMIC DNA]</scope>
</reference>
<dbReference type="OrthoDB" id="12513at10239"/>
<proteinExistence type="predicted"/>
<organism evidence="1 2">
    <name type="scientific">Bacillus phage TsarBomba</name>
    <dbReference type="NCBI Taxonomy" id="1690456"/>
    <lineage>
        <taxon>Viruses</taxon>
        <taxon>Duplodnaviria</taxon>
        <taxon>Heunggongvirae</taxon>
        <taxon>Uroviricota</taxon>
        <taxon>Caudoviricetes</taxon>
        <taxon>Herelleviridae</taxon>
        <taxon>Bastillevirinae</taxon>
        <taxon>Tsarbombavirus</taxon>
        <taxon>Tsarbombavirus tsarbomba</taxon>
    </lineage>
</organism>
<dbReference type="Proteomes" id="UP000204602">
    <property type="component" value="Segment"/>
</dbReference>
<dbReference type="RefSeq" id="YP_009206993.1">
    <property type="nucleotide sequence ID" value="NC_028890.1"/>
</dbReference>
<evidence type="ECO:0000313" key="2">
    <source>
        <dbReference type="Proteomes" id="UP000204602"/>
    </source>
</evidence>